<dbReference type="Proteomes" id="UP000664144">
    <property type="component" value="Unassembled WGS sequence"/>
</dbReference>
<dbReference type="AlphaFoldDB" id="A0A939EX83"/>
<protein>
    <submittedName>
        <fullName evidence="2">Uncharacterized protein</fullName>
    </submittedName>
</protein>
<evidence type="ECO:0000256" key="1">
    <source>
        <dbReference type="SAM" id="MobiDB-lite"/>
    </source>
</evidence>
<feature type="compositionally biased region" description="Polar residues" evidence="1">
    <location>
        <begin position="1"/>
        <end position="13"/>
    </location>
</feature>
<gene>
    <name evidence="2" type="ORF">J0X19_14535</name>
</gene>
<organism evidence="2 3">
    <name type="scientific">Hymenobacter telluris</name>
    <dbReference type="NCBI Taxonomy" id="2816474"/>
    <lineage>
        <taxon>Bacteria</taxon>
        <taxon>Pseudomonadati</taxon>
        <taxon>Bacteroidota</taxon>
        <taxon>Cytophagia</taxon>
        <taxon>Cytophagales</taxon>
        <taxon>Hymenobacteraceae</taxon>
        <taxon>Hymenobacter</taxon>
    </lineage>
</organism>
<reference evidence="2" key="1">
    <citation type="submission" date="2021-03" db="EMBL/GenBank/DDBJ databases">
        <authorList>
            <person name="Kim M.K."/>
        </authorList>
    </citation>
    <scope>NUCLEOTIDE SEQUENCE</scope>
    <source>
        <strain evidence="2">BT186</strain>
    </source>
</reference>
<proteinExistence type="predicted"/>
<name>A0A939EX83_9BACT</name>
<dbReference type="EMBL" id="JAFLQZ010000009">
    <property type="protein sequence ID" value="MBO0359175.1"/>
    <property type="molecule type" value="Genomic_DNA"/>
</dbReference>
<comment type="caution">
    <text evidence="2">The sequence shown here is derived from an EMBL/GenBank/DDBJ whole genome shotgun (WGS) entry which is preliminary data.</text>
</comment>
<dbReference type="RefSeq" id="WP_206985097.1">
    <property type="nucleotide sequence ID" value="NZ_JAFLQZ010000009.1"/>
</dbReference>
<evidence type="ECO:0000313" key="3">
    <source>
        <dbReference type="Proteomes" id="UP000664144"/>
    </source>
</evidence>
<evidence type="ECO:0000313" key="2">
    <source>
        <dbReference type="EMBL" id="MBO0359175.1"/>
    </source>
</evidence>
<accession>A0A939EX83</accession>
<feature type="region of interest" description="Disordered" evidence="1">
    <location>
        <begin position="1"/>
        <end position="20"/>
    </location>
</feature>
<keyword evidence="3" id="KW-1185">Reference proteome</keyword>
<sequence>MRKTTTRQNTPAPATTRRPLAVKSTEEQFMAYFQEKLQGVYCPIHGSIPEIKLVPEPGGYSVDLLNDCCPAFTALCAKKIQ</sequence>